<comment type="similarity">
    <text evidence="2">Belongs to the binding-protein-dependent transport system permease family. CysTW subfamily.</text>
</comment>
<dbReference type="PANTHER" id="PTHR30450:SF1">
    <property type="entry name" value="D-METHIONINE TRANSPORT SYSTEM PERMEASE PROTEIN METI-RELATED"/>
    <property type="match status" value="1"/>
</dbReference>
<dbReference type="InterPro" id="IPR035906">
    <property type="entry name" value="MetI-like_sf"/>
</dbReference>
<comment type="subcellular location">
    <subcellularLocation>
        <location evidence="1 8">Cell membrane</location>
        <topology evidence="1 8">Multi-pass membrane protein</topology>
    </subcellularLocation>
</comment>
<evidence type="ECO:0000256" key="6">
    <source>
        <dbReference type="ARBA" id="ARBA00022989"/>
    </source>
</evidence>
<dbReference type="InterPro" id="IPR051322">
    <property type="entry name" value="AA_ABC_Transporter_Permease"/>
</dbReference>
<dbReference type="AlphaFoldDB" id="A0A9D2AX40"/>
<dbReference type="CDD" id="cd06261">
    <property type="entry name" value="TM_PBP2"/>
    <property type="match status" value="1"/>
</dbReference>
<protein>
    <submittedName>
        <fullName evidence="10">ABC transporter permease</fullName>
    </submittedName>
</protein>
<evidence type="ECO:0000313" key="11">
    <source>
        <dbReference type="Proteomes" id="UP000886780"/>
    </source>
</evidence>
<evidence type="ECO:0000256" key="1">
    <source>
        <dbReference type="ARBA" id="ARBA00004651"/>
    </source>
</evidence>
<dbReference type="Proteomes" id="UP000886780">
    <property type="component" value="Unassembled WGS sequence"/>
</dbReference>
<dbReference type="SUPFAM" id="SSF161098">
    <property type="entry name" value="MetI-like"/>
    <property type="match status" value="1"/>
</dbReference>
<dbReference type="GO" id="GO:0005886">
    <property type="term" value="C:plasma membrane"/>
    <property type="evidence" value="ECO:0007669"/>
    <property type="project" value="UniProtKB-SubCell"/>
</dbReference>
<evidence type="ECO:0000313" key="10">
    <source>
        <dbReference type="EMBL" id="HIX53140.1"/>
    </source>
</evidence>
<dbReference type="FunFam" id="1.10.3720.10:FF:000002">
    <property type="entry name" value="D-methionine ABC transporter permease MetI"/>
    <property type="match status" value="1"/>
</dbReference>
<keyword evidence="4" id="KW-1003">Cell membrane</keyword>
<keyword evidence="5 8" id="KW-0812">Transmembrane</keyword>
<feature type="transmembrane region" description="Helical" evidence="8">
    <location>
        <begin position="83"/>
        <end position="106"/>
    </location>
</feature>
<gene>
    <name evidence="10" type="ORF">IAA28_10100</name>
</gene>
<reference evidence="10" key="2">
    <citation type="submission" date="2021-04" db="EMBL/GenBank/DDBJ databases">
        <authorList>
            <person name="Gilroy R."/>
        </authorList>
    </citation>
    <scope>NUCLEOTIDE SEQUENCE</scope>
    <source>
        <strain evidence="10">ChiGjej4B4-12881</strain>
    </source>
</reference>
<dbReference type="EMBL" id="DXEU01000183">
    <property type="protein sequence ID" value="HIX53140.1"/>
    <property type="molecule type" value="Genomic_DNA"/>
</dbReference>
<evidence type="ECO:0000256" key="5">
    <source>
        <dbReference type="ARBA" id="ARBA00022692"/>
    </source>
</evidence>
<comment type="caution">
    <text evidence="10">The sequence shown here is derived from an EMBL/GenBank/DDBJ whole genome shotgun (WGS) entry which is preliminary data.</text>
</comment>
<dbReference type="GO" id="GO:0048473">
    <property type="term" value="P:D-methionine transmembrane transport"/>
    <property type="evidence" value="ECO:0007669"/>
    <property type="project" value="TreeGrafter"/>
</dbReference>
<feature type="transmembrane region" description="Helical" evidence="8">
    <location>
        <begin position="54"/>
        <end position="77"/>
    </location>
</feature>
<feature type="transmembrane region" description="Helical" evidence="8">
    <location>
        <begin position="148"/>
        <end position="168"/>
    </location>
</feature>
<dbReference type="Gene3D" id="1.10.3720.10">
    <property type="entry name" value="MetI-like"/>
    <property type="match status" value="1"/>
</dbReference>
<feature type="transmembrane region" description="Helical" evidence="8">
    <location>
        <begin position="20"/>
        <end position="42"/>
    </location>
</feature>
<keyword evidence="6 8" id="KW-1133">Transmembrane helix</keyword>
<dbReference type="InterPro" id="IPR000515">
    <property type="entry name" value="MetI-like"/>
</dbReference>
<dbReference type="PROSITE" id="PS50928">
    <property type="entry name" value="ABC_TM1"/>
    <property type="match status" value="1"/>
</dbReference>
<keyword evidence="3 8" id="KW-0813">Transport</keyword>
<dbReference type="Pfam" id="PF00528">
    <property type="entry name" value="BPD_transp_1"/>
    <property type="match status" value="1"/>
</dbReference>
<reference evidence="10" key="1">
    <citation type="journal article" date="2021" name="PeerJ">
        <title>Extensive microbial diversity within the chicken gut microbiome revealed by metagenomics and culture.</title>
        <authorList>
            <person name="Gilroy R."/>
            <person name="Ravi A."/>
            <person name="Getino M."/>
            <person name="Pursley I."/>
            <person name="Horton D.L."/>
            <person name="Alikhan N.F."/>
            <person name="Baker D."/>
            <person name="Gharbi K."/>
            <person name="Hall N."/>
            <person name="Watson M."/>
            <person name="Adriaenssens E.M."/>
            <person name="Foster-Nyarko E."/>
            <person name="Jarju S."/>
            <person name="Secka A."/>
            <person name="Antonio M."/>
            <person name="Oren A."/>
            <person name="Chaudhuri R.R."/>
            <person name="La Ragione R."/>
            <person name="Hildebrand F."/>
            <person name="Pallen M.J."/>
        </authorList>
    </citation>
    <scope>NUCLEOTIDE SEQUENCE</scope>
    <source>
        <strain evidence="10">ChiGjej4B4-12881</strain>
    </source>
</reference>
<accession>A0A9D2AX40</accession>
<dbReference type="PANTHER" id="PTHR30450">
    <property type="entry name" value="ABC TRANSPORTER PERMEASE"/>
    <property type="match status" value="1"/>
</dbReference>
<organism evidence="10 11">
    <name type="scientific">Candidatus Lachnoclostridium stercoripullorum</name>
    <dbReference type="NCBI Taxonomy" id="2838635"/>
    <lineage>
        <taxon>Bacteria</taxon>
        <taxon>Bacillati</taxon>
        <taxon>Bacillota</taxon>
        <taxon>Clostridia</taxon>
        <taxon>Lachnospirales</taxon>
        <taxon>Lachnospiraceae</taxon>
    </lineage>
</organism>
<sequence length="221" mass="23527">MTFDAATMEMLGKGLLESLYMIGLSSAISYLIGIPLGIILVVTDKDGIRPMPALQTVLGIAINLLRAVPFIILLIMVLPITELIVGTVVGSKAIIPPLVIAAAPYIARMVESSFKEVDAGVIEAAKSMGANTFQIVWKVLLPEAKPSLLVGAAISITTILGYSAMAGFVGGGGLGAIAINYGYYRYELSIMFVTAAILVIIVQIIQEVMMRLTRATDKRIR</sequence>
<evidence type="ECO:0000256" key="2">
    <source>
        <dbReference type="ARBA" id="ARBA00007069"/>
    </source>
</evidence>
<evidence type="ECO:0000256" key="4">
    <source>
        <dbReference type="ARBA" id="ARBA00022475"/>
    </source>
</evidence>
<name>A0A9D2AX40_9FIRM</name>
<evidence type="ECO:0000256" key="7">
    <source>
        <dbReference type="ARBA" id="ARBA00023136"/>
    </source>
</evidence>
<evidence type="ECO:0000259" key="9">
    <source>
        <dbReference type="PROSITE" id="PS50928"/>
    </source>
</evidence>
<feature type="transmembrane region" description="Helical" evidence="8">
    <location>
        <begin position="188"/>
        <end position="205"/>
    </location>
</feature>
<evidence type="ECO:0000256" key="3">
    <source>
        <dbReference type="ARBA" id="ARBA00022448"/>
    </source>
</evidence>
<proteinExistence type="inferred from homology"/>
<keyword evidence="7 8" id="KW-0472">Membrane</keyword>
<evidence type="ECO:0000256" key="8">
    <source>
        <dbReference type="RuleBase" id="RU363032"/>
    </source>
</evidence>
<feature type="domain" description="ABC transmembrane type-1" evidence="9">
    <location>
        <begin position="15"/>
        <end position="209"/>
    </location>
</feature>